<reference evidence="12" key="3">
    <citation type="submission" date="2025-08" db="UniProtKB">
        <authorList>
            <consortium name="Ensembl"/>
        </authorList>
    </citation>
    <scope>IDENTIFICATION</scope>
</reference>
<keyword evidence="13" id="KW-1185">Reference proteome</keyword>
<feature type="transmembrane region" description="Helical" evidence="10">
    <location>
        <begin position="176"/>
        <end position="197"/>
    </location>
</feature>
<evidence type="ECO:0000256" key="3">
    <source>
        <dbReference type="ARBA" id="ARBA00022778"/>
    </source>
</evidence>
<accession>A0A2I2ZR38</accession>
<dbReference type="Proteomes" id="UP000001519">
    <property type="component" value="Chromosome 11"/>
</dbReference>
<dbReference type="EC" id="1.3.1.70" evidence="10"/>
<keyword evidence="10" id="KW-0812">Transmembrane</keyword>
<dbReference type="GeneTree" id="ENSGT00390000000417"/>
<comment type="function">
    <text evidence="10">Catalyzes the last step of the cholesterol synthesis pathway, which transforms cholesta-5,7-dien-3beta-ol (7-dehydrocholesterol,7-DHC) into cholesterol by reducing the C7-C8 double bond of its sterol core. Can also metabolize cholesta-5,7,24-trien-3beta-ol (7-dehydrodemosterol, 7-DHD) to desmosterol, which is then metabolized by the Delta(24)-sterol reductase (DHCR24) to cholesterol. Modulates ferroptosis (a form of regulated cell death driven by iron-dependent lipid peroxidation) through the metabolic breakdown of the anti-ferroptotic metabolites 7-DHC and 7-DHD which, when accumulated, divert the propagation of peroxyl radical-mediated damage from phospholipid components to its sterol core, protecting plasma and mitochondrial membranes from phospholipid autoxidation.</text>
</comment>
<evidence type="ECO:0000256" key="6">
    <source>
        <dbReference type="ARBA" id="ARBA00023011"/>
    </source>
</evidence>
<protein>
    <recommendedName>
        <fullName evidence="10">7-dehydrocholesterol reductase</fullName>
        <shortName evidence="10">7-DHC</shortName>
        <shortName evidence="10">Delta-14-SR</shortName>
        <ecNumber evidence="10">1.3.1.21</ecNumber>
        <ecNumber evidence="10">1.3.1.70</ecNumber>
    </recommendedName>
    <alternativeName>
        <fullName evidence="10">3-beta-hydroxysterol Delta (14)-reductase</fullName>
    </alternativeName>
    <alternativeName>
        <fullName evidence="10">C-14 sterol reductase</fullName>
    </alternativeName>
    <alternativeName>
        <fullName evidence="10">Delta(14)-sterol reductase TM7SF2</fullName>
    </alternativeName>
    <alternativeName>
        <fullName evidence="10">Sterol C14-reductase</fullName>
    </alternativeName>
    <alternativeName>
        <fullName evidence="10">Sterol Delta(7)-reductase</fullName>
    </alternativeName>
    <alternativeName>
        <fullName evidence="10">Transmembrane 7 superfamily member 2</fullName>
    </alternativeName>
</protein>
<keyword evidence="10" id="KW-0472">Membrane</keyword>
<evidence type="ECO:0000256" key="1">
    <source>
        <dbReference type="ARBA" id="ARBA00022516"/>
    </source>
</evidence>
<comment type="catalytic activity">
    <reaction evidence="10">
        <text>5alpha-cholest-8,14-dien-3beta-ol + NADPH + H(+) = 5alpha-cholest-8-en-3beta-ol + NADP(+)</text>
        <dbReference type="Rhea" id="RHEA:46456"/>
        <dbReference type="ChEBI" id="CHEBI:15378"/>
        <dbReference type="ChEBI" id="CHEBI:16608"/>
        <dbReference type="ChEBI" id="CHEBI:57783"/>
        <dbReference type="ChEBI" id="CHEBI:58349"/>
        <dbReference type="ChEBI" id="CHEBI:86131"/>
    </reaction>
</comment>
<keyword evidence="5 10" id="KW-0560">Oxidoreductase</keyword>
<dbReference type="EMBL" id="CABD030080045">
    <property type="status" value="NOT_ANNOTATED_CDS"/>
    <property type="molecule type" value="Genomic_DNA"/>
</dbReference>
<dbReference type="GO" id="GO:0005789">
    <property type="term" value="C:endoplasmic reticulum membrane"/>
    <property type="evidence" value="ECO:0007669"/>
    <property type="project" value="UniProtKB-SubCell"/>
</dbReference>
<evidence type="ECO:0000256" key="10">
    <source>
        <dbReference type="RuleBase" id="RU369120"/>
    </source>
</evidence>
<keyword evidence="8 10" id="KW-1207">Sterol metabolism</keyword>
<evidence type="ECO:0000256" key="4">
    <source>
        <dbReference type="ARBA" id="ARBA00022955"/>
    </source>
</evidence>
<sequence>MAAKSQPNIPKAKSLDGVTNDRTASQGQWGRAWEVDWFSLASVIFLLLFAPFIVYYFIMACDQYSCALTGPVVDIVTGHARLWDIWAKTPPITRKAAQLYTLWVTFQVLLYTSLPDFCHKFLPGYVGGIQEGAVTPAGVVNKYQINGLQAWLLTHLLWFANAHLLSWFSPTIIFDNWIPLLWCANILGYAVSTFAMVKGYFFPTSTRDWTCSAARMGAASSGAGSPRSLSAPTHPPTGRGTTASCWCPASGAWPATSTTSAT</sequence>
<evidence type="ECO:0000256" key="7">
    <source>
        <dbReference type="ARBA" id="ARBA00023098"/>
    </source>
</evidence>
<keyword evidence="2 10" id="KW-0153">Cholesterol metabolism</keyword>
<dbReference type="GO" id="GO:0050613">
    <property type="term" value="F:Delta14-sterol reductase activity"/>
    <property type="evidence" value="ECO:0007669"/>
    <property type="project" value="UniProtKB-EC"/>
</dbReference>
<dbReference type="AlphaFoldDB" id="A0A2I2ZR38"/>
<dbReference type="GO" id="GO:0047598">
    <property type="term" value="F:7-dehydrocholesterol reductase activity"/>
    <property type="evidence" value="ECO:0007669"/>
    <property type="project" value="UniProtKB-EC"/>
</dbReference>
<comment type="catalytic activity">
    <reaction evidence="10">
        <text>4,4-dimethyl-5alpha-cholesta-8,24-dien-3beta-ol + NADP(+) = 4,4-dimethyl-5alpha-cholesta-8,14,24-trien-3beta-ol + NADPH + H(+)</text>
        <dbReference type="Rhea" id="RHEA:18561"/>
        <dbReference type="ChEBI" id="CHEBI:15378"/>
        <dbReference type="ChEBI" id="CHEBI:17813"/>
        <dbReference type="ChEBI" id="CHEBI:18364"/>
        <dbReference type="ChEBI" id="CHEBI:57783"/>
        <dbReference type="ChEBI" id="CHEBI:58349"/>
        <dbReference type="EC" id="1.3.1.70"/>
    </reaction>
</comment>
<feature type="region of interest" description="Disordered" evidence="11">
    <location>
        <begin position="1"/>
        <end position="21"/>
    </location>
</feature>
<organism evidence="12 13">
    <name type="scientific">Gorilla gorilla gorilla</name>
    <name type="common">Western lowland gorilla</name>
    <dbReference type="NCBI Taxonomy" id="9595"/>
    <lineage>
        <taxon>Eukaryota</taxon>
        <taxon>Metazoa</taxon>
        <taxon>Chordata</taxon>
        <taxon>Craniata</taxon>
        <taxon>Vertebrata</taxon>
        <taxon>Euteleostomi</taxon>
        <taxon>Mammalia</taxon>
        <taxon>Eutheria</taxon>
        <taxon>Euarchontoglires</taxon>
        <taxon>Primates</taxon>
        <taxon>Haplorrhini</taxon>
        <taxon>Catarrhini</taxon>
        <taxon>Hominidae</taxon>
        <taxon>Gorilla</taxon>
    </lineage>
</organism>
<name>A0A2I2ZR38_GORGO</name>
<comment type="similarity">
    <text evidence="10">Belongs to the ERG4/ERG24 family.</text>
</comment>
<comment type="function">
    <text evidence="10">Catalyzes the reduction of the C14-unsaturated bond of lanosterol, as part of the metabolic pathway leading to cholesterol biosynthesis.</text>
</comment>
<keyword evidence="6 10" id="KW-0756">Sterol biosynthesis</keyword>
<dbReference type="PANTHER" id="PTHR21257">
    <property type="entry name" value="DELTA(14)-STEROL REDUCTASE"/>
    <property type="match status" value="1"/>
</dbReference>
<keyword evidence="7 10" id="KW-0443">Lipid metabolism</keyword>
<keyword evidence="1 10" id="KW-0444">Lipid biosynthesis</keyword>
<dbReference type="Ensembl" id="ENSGGOT00000045891.1">
    <property type="protein sequence ID" value="ENSGGOP00000049601.1"/>
    <property type="gene ID" value="ENSGGOG00000006547.3"/>
</dbReference>
<dbReference type="Bgee" id="ENSGGOG00000006547">
    <property type="expression patterns" value="Expressed in testis and 5 other cell types or tissues"/>
</dbReference>
<dbReference type="GO" id="GO:0006695">
    <property type="term" value="P:cholesterol biosynthetic process"/>
    <property type="evidence" value="ECO:0007669"/>
    <property type="project" value="UniProtKB-UniRule"/>
</dbReference>
<comment type="subcellular location">
    <subcellularLocation>
        <location evidence="10">Endoplasmic reticulum membrane</location>
        <topology evidence="10">Multi-pass membrane protein</topology>
    </subcellularLocation>
</comment>
<keyword evidence="3 10" id="KW-0152">Cholesterol biosynthesis</keyword>
<evidence type="ECO:0000313" key="12">
    <source>
        <dbReference type="Ensembl" id="ENSGGOP00000049601.1"/>
    </source>
</evidence>
<reference evidence="12" key="4">
    <citation type="submission" date="2025-09" db="UniProtKB">
        <authorList>
            <consortium name="Ensembl"/>
        </authorList>
    </citation>
    <scope>IDENTIFICATION</scope>
</reference>
<comment type="caution">
    <text evidence="10">Lacks conserved residue(s) required for the propagation of feature annotation.</text>
</comment>
<gene>
    <name evidence="12" type="primary">DHCR7</name>
</gene>
<evidence type="ECO:0000256" key="11">
    <source>
        <dbReference type="SAM" id="MobiDB-lite"/>
    </source>
</evidence>
<comment type="pathway">
    <text evidence="10">Steroid biosynthesis; cholesterol biosynthesis.</text>
</comment>
<evidence type="ECO:0000256" key="9">
    <source>
        <dbReference type="ARBA" id="ARBA00023221"/>
    </source>
</evidence>
<feature type="transmembrane region" description="Helical" evidence="10">
    <location>
        <begin position="37"/>
        <end position="58"/>
    </location>
</feature>
<keyword evidence="10" id="KW-1133">Transmembrane helix</keyword>
<dbReference type="PANTHER" id="PTHR21257:SF38">
    <property type="entry name" value="7-DEHYDROCHOLESTEROL REDUCTASE"/>
    <property type="match status" value="1"/>
</dbReference>
<reference evidence="13" key="1">
    <citation type="submission" date="2011-05" db="EMBL/GenBank/DDBJ databases">
        <title>Insights into the evolution of the great apes provided by the gorilla genome.</title>
        <authorList>
            <person name="Scally A."/>
        </authorList>
    </citation>
    <scope>NUCLEOTIDE SEQUENCE [LARGE SCALE GENOMIC DNA]</scope>
</reference>
<evidence type="ECO:0000313" key="13">
    <source>
        <dbReference type="Proteomes" id="UP000001519"/>
    </source>
</evidence>
<proteinExistence type="inferred from homology"/>
<keyword evidence="9 10" id="KW-0753">Steroid metabolism</keyword>
<evidence type="ECO:0000256" key="5">
    <source>
        <dbReference type="ARBA" id="ARBA00023002"/>
    </source>
</evidence>
<dbReference type="EC" id="1.3.1.21" evidence="10"/>
<reference evidence="12 13" key="2">
    <citation type="journal article" date="2012" name="Nature">
        <title>Insights into hominid evolution from the gorilla genome sequence.</title>
        <authorList>
            <person name="Scally A."/>
            <person name="Dutheil J.Y."/>
            <person name="Hillier L.W."/>
            <person name="Jordan G.E."/>
            <person name="Goodhead I."/>
            <person name="Herrero J."/>
            <person name="Hobolth A."/>
            <person name="Lappalainen T."/>
            <person name="Mailund T."/>
            <person name="Marques-Bonet T."/>
            <person name="McCarthy S."/>
            <person name="Montgomery S.H."/>
            <person name="Schwalie P.C."/>
            <person name="Tang Y.A."/>
            <person name="Ward M.C."/>
            <person name="Xue Y."/>
            <person name="Yngvadottir B."/>
            <person name="Alkan C."/>
            <person name="Andersen L.N."/>
            <person name="Ayub Q."/>
            <person name="Ball E.V."/>
            <person name="Beal K."/>
            <person name="Bradley B.J."/>
            <person name="Chen Y."/>
            <person name="Clee C.M."/>
            <person name="Fitzgerald S."/>
            <person name="Graves T.A."/>
            <person name="Gu Y."/>
            <person name="Heath P."/>
            <person name="Heger A."/>
            <person name="Karakoc E."/>
            <person name="Kolb-Kokocinski A."/>
            <person name="Laird G.K."/>
            <person name="Lunter G."/>
            <person name="Meader S."/>
            <person name="Mort M."/>
            <person name="Mullikin J.C."/>
            <person name="Munch K."/>
            <person name="O'Connor T.D."/>
            <person name="Phillips A.D."/>
            <person name="Prado-Martinez J."/>
            <person name="Rogers A.S."/>
            <person name="Sajjadian S."/>
            <person name="Schmidt D."/>
            <person name="Shaw K."/>
            <person name="Simpson J.T."/>
            <person name="Stenson P.D."/>
            <person name="Turner D.J."/>
            <person name="Vigilant L."/>
            <person name="Vilella A.J."/>
            <person name="Whitener W."/>
            <person name="Zhu B."/>
            <person name="Cooper D.N."/>
            <person name="de Jong P."/>
            <person name="Dermitzakis E.T."/>
            <person name="Eichler E.E."/>
            <person name="Flicek P."/>
            <person name="Goldman N."/>
            <person name="Mundy N.I."/>
            <person name="Ning Z."/>
            <person name="Odom D.T."/>
            <person name="Ponting C.P."/>
            <person name="Quail M.A."/>
            <person name="Ryder O.A."/>
            <person name="Searle S.M."/>
            <person name="Warren W.C."/>
            <person name="Wilson R.K."/>
            <person name="Schierup M.H."/>
            <person name="Rogers J."/>
            <person name="Tyler-Smith C."/>
            <person name="Durbin R."/>
        </authorList>
    </citation>
    <scope>NUCLEOTIDE SEQUENCE [LARGE SCALE GENOMIC DNA]</scope>
</reference>
<evidence type="ECO:0000256" key="2">
    <source>
        <dbReference type="ARBA" id="ARBA00022548"/>
    </source>
</evidence>
<keyword evidence="4 10" id="KW-0752">Steroid biosynthesis</keyword>
<comment type="catalytic activity">
    <reaction evidence="10">
        <text>4,4-dimethyl-8,14-cholestadien-3beta-ol + NADPH + H(+) = 4,4-dimethyl-5alpha-cholest-8-en-3beta-ol + NADP(+)</text>
        <dbReference type="Rhea" id="RHEA:46812"/>
        <dbReference type="ChEBI" id="CHEBI:15378"/>
        <dbReference type="ChEBI" id="CHEBI:57783"/>
        <dbReference type="ChEBI" id="CHEBI:58349"/>
        <dbReference type="ChEBI" id="CHEBI:78904"/>
        <dbReference type="ChEBI" id="CHEBI:87044"/>
    </reaction>
</comment>
<comment type="catalytic activity">
    <reaction evidence="10">
        <text>cholesterol + NADP(+) = 7-dehydrocholesterol + NADPH + H(+)</text>
        <dbReference type="Rhea" id="RHEA:23984"/>
        <dbReference type="ChEBI" id="CHEBI:15378"/>
        <dbReference type="ChEBI" id="CHEBI:16113"/>
        <dbReference type="ChEBI" id="CHEBI:17759"/>
        <dbReference type="ChEBI" id="CHEBI:57783"/>
        <dbReference type="ChEBI" id="CHEBI:58349"/>
        <dbReference type="EC" id="1.3.1.21"/>
    </reaction>
</comment>
<evidence type="ECO:0000256" key="8">
    <source>
        <dbReference type="ARBA" id="ARBA00023166"/>
    </source>
</evidence>
<feature type="transmembrane region" description="Helical" evidence="10">
    <location>
        <begin position="150"/>
        <end position="170"/>
    </location>
</feature>
<keyword evidence="10" id="KW-0256">Endoplasmic reticulum</keyword>